<dbReference type="Pfam" id="PF02244">
    <property type="entry name" value="Propep_M14"/>
    <property type="match status" value="1"/>
</dbReference>
<reference evidence="18" key="1">
    <citation type="journal article" date="2015" name="Nat. Commun.">
        <title>The Lingula genome provides insights into brachiopod evolution and the origin of phosphate biomineralization.</title>
        <authorList>
            <person name="Luo Y.J."/>
            <person name="Takeuchi T."/>
            <person name="Koyanagi R."/>
            <person name="Yamada L."/>
            <person name="Kanda M."/>
            <person name="Khalturina M."/>
            <person name="Fujie M."/>
            <person name="Yamasaki S.I."/>
            <person name="Endo K."/>
            <person name="Satoh N."/>
        </authorList>
    </citation>
    <scope>NUCLEOTIDE SEQUENCE</scope>
</reference>
<dbReference type="KEGG" id="lak:106159930"/>
<keyword evidence="4" id="KW-0964">Secreted</keyword>
<evidence type="ECO:0000256" key="12">
    <source>
        <dbReference type="ARBA" id="ARBA00023157"/>
    </source>
</evidence>
<keyword evidence="10" id="KW-0862">Zinc</keyword>
<dbReference type="SMART" id="SM00631">
    <property type="entry name" value="Zn_pept"/>
    <property type="match status" value="1"/>
</dbReference>
<dbReference type="FunCoup" id="A0A1S3I0Q2">
    <property type="interactions" value="52"/>
</dbReference>
<evidence type="ECO:0000256" key="2">
    <source>
        <dbReference type="ARBA" id="ARBA00004613"/>
    </source>
</evidence>
<evidence type="ECO:0000256" key="11">
    <source>
        <dbReference type="ARBA" id="ARBA00023049"/>
    </source>
</evidence>
<evidence type="ECO:0000256" key="6">
    <source>
        <dbReference type="ARBA" id="ARBA00022670"/>
    </source>
</evidence>
<comment type="cofactor">
    <cofactor evidence="1">
        <name>Zn(2+)</name>
        <dbReference type="ChEBI" id="CHEBI:29105"/>
    </cofactor>
</comment>
<dbReference type="SUPFAM" id="SSF53187">
    <property type="entry name" value="Zn-dependent exopeptidases"/>
    <property type="match status" value="1"/>
</dbReference>
<dbReference type="PROSITE" id="PS00132">
    <property type="entry name" value="CARBOXYPEPT_ZN_1"/>
    <property type="match status" value="1"/>
</dbReference>
<dbReference type="CDD" id="cd03860">
    <property type="entry name" value="M14_CP_A-B_like"/>
    <property type="match status" value="1"/>
</dbReference>
<dbReference type="PRINTS" id="PR00765">
    <property type="entry name" value="CRBOXYPTASEA"/>
</dbReference>
<evidence type="ECO:0000256" key="15">
    <source>
        <dbReference type="SAM" id="SignalP"/>
    </source>
</evidence>
<dbReference type="InParanoid" id="A0A1S3I0Q2"/>
<evidence type="ECO:0000313" key="17">
    <source>
        <dbReference type="Proteomes" id="UP000085678"/>
    </source>
</evidence>
<keyword evidence="17" id="KW-1185">Reference proteome</keyword>
<dbReference type="GO" id="GO:0005615">
    <property type="term" value="C:extracellular space"/>
    <property type="evidence" value="ECO:0007669"/>
    <property type="project" value="TreeGrafter"/>
</dbReference>
<reference evidence="18" key="2">
    <citation type="submission" date="2025-08" db="UniProtKB">
        <authorList>
            <consortium name="RefSeq"/>
        </authorList>
    </citation>
    <scope>IDENTIFICATION</scope>
</reference>
<dbReference type="AlphaFoldDB" id="A0A1S3I0Q2"/>
<dbReference type="SUPFAM" id="SSF54897">
    <property type="entry name" value="Protease propeptides/inhibitors"/>
    <property type="match status" value="1"/>
</dbReference>
<comment type="subcellular location">
    <subcellularLocation>
        <location evidence="2">Secreted</location>
    </subcellularLocation>
</comment>
<comment type="similarity">
    <text evidence="3 14">Belongs to the peptidase M14 family.</text>
</comment>
<keyword evidence="6" id="KW-0645">Protease</keyword>
<keyword evidence="7" id="KW-0479">Metal-binding</keyword>
<dbReference type="GO" id="GO:0008270">
    <property type="term" value="F:zinc ion binding"/>
    <property type="evidence" value="ECO:0007669"/>
    <property type="project" value="InterPro"/>
</dbReference>
<dbReference type="InterPro" id="IPR003146">
    <property type="entry name" value="M14A_act_pep"/>
</dbReference>
<dbReference type="InterPro" id="IPR036990">
    <property type="entry name" value="M14A-like_propep"/>
</dbReference>
<evidence type="ECO:0000256" key="8">
    <source>
        <dbReference type="ARBA" id="ARBA00022729"/>
    </source>
</evidence>
<evidence type="ECO:0000256" key="5">
    <source>
        <dbReference type="ARBA" id="ARBA00022645"/>
    </source>
</evidence>
<evidence type="ECO:0000256" key="10">
    <source>
        <dbReference type="ARBA" id="ARBA00022833"/>
    </source>
</evidence>
<feature type="signal peptide" evidence="15">
    <location>
        <begin position="1"/>
        <end position="18"/>
    </location>
</feature>
<accession>A0A1S3I0Q2</accession>
<dbReference type="InterPro" id="IPR057246">
    <property type="entry name" value="CARBOXYPEPT_ZN_1"/>
</dbReference>
<dbReference type="Gene3D" id="3.40.630.10">
    <property type="entry name" value="Zn peptidases"/>
    <property type="match status" value="1"/>
</dbReference>
<evidence type="ECO:0000256" key="7">
    <source>
        <dbReference type="ARBA" id="ARBA00022723"/>
    </source>
</evidence>
<dbReference type="RefSeq" id="XP_013391837.1">
    <property type="nucleotide sequence ID" value="XM_013536383.1"/>
</dbReference>
<gene>
    <name evidence="18" type="primary">LOC106159930</name>
</gene>
<feature type="domain" description="Peptidase M14" evidence="16">
    <location>
        <begin position="164"/>
        <end position="455"/>
    </location>
</feature>
<evidence type="ECO:0000256" key="14">
    <source>
        <dbReference type="PROSITE-ProRule" id="PRU01379"/>
    </source>
</evidence>
<dbReference type="PANTHER" id="PTHR11705:SF91">
    <property type="entry name" value="FI01817P-RELATED"/>
    <property type="match status" value="1"/>
</dbReference>
<dbReference type="Pfam" id="PF00246">
    <property type="entry name" value="Peptidase_M14"/>
    <property type="match status" value="1"/>
</dbReference>
<protein>
    <submittedName>
        <fullName evidence="18">Carboxypeptidase B</fullName>
    </submittedName>
</protein>
<keyword evidence="5 18" id="KW-0121">Carboxypeptidase</keyword>
<keyword evidence="11" id="KW-0482">Metalloprotease</keyword>
<evidence type="ECO:0000256" key="4">
    <source>
        <dbReference type="ARBA" id="ARBA00022525"/>
    </source>
</evidence>
<dbReference type="FunFam" id="3.40.630.10:FF:000040">
    <property type="entry name" value="zinc carboxypeptidase"/>
    <property type="match status" value="1"/>
</dbReference>
<sequence length="456" mass="51000">MRVGTLVLLCALVAVAWSKPVWKEKNRGYKNYRLVRLSPTTQDQIDFLKRLENTVQLGIDFWTPSDHPGTHNIDIAVPPKTYRTFIRLIEANKITYKVIQEDIQSLIDTETTSNNKAREDKIKSKACESQGNSNWKGKGKNKCKNGQDAVATFSNLATDSIVGTYARHGEINAWLDAVAAESNGLATVETIGQTYEGKDMKVLKIGEDGTKPAIWVDAGIHAREWIAPATLVYIIDKFLSEYNSLPELNKYTWYMLPVANPDGYEYSHTSDRLWRKTRSPQSWGCRGVDPNRNWDSHFGEAGTSTFPCSDIYPGTGPFSEKCTQNIRDFINEHKDRLKMYLSFHSYSELWLTPWGWGTEKPSDNAEMMRVANLGKTAVQGINGKSWTVGAPPDILYAASGGSYDWAKEKAGIKYAYTLELRPDGNASNGFVIPTSEILPSGKEVYAAVKKVASELI</sequence>
<dbReference type="Gene3D" id="3.30.70.340">
    <property type="entry name" value="Metallocarboxypeptidase-like"/>
    <property type="match status" value="1"/>
</dbReference>
<evidence type="ECO:0000259" key="16">
    <source>
        <dbReference type="PROSITE" id="PS52035"/>
    </source>
</evidence>
<dbReference type="GO" id="GO:0006508">
    <property type="term" value="P:proteolysis"/>
    <property type="evidence" value="ECO:0007669"/>
    <property type="project" value="UniProtKB-KW"/>
</dbReference>
<keyword evidence="12" id="KW-1015">Disulfide bond</keyword>
<organism evidence="17 18">
    <name type="scientific">Lingula anatina</name>
    <name type="common">Brachiopod</name>
    <name type="synonym">Lingula unguis</name>
    <dbReference type="NCBI Taxonomy" id="7574"/>
    <lineage>
        <taxon>Eukaryota</taxon>
        <taxon>Metazoa</taxon>
        <taxon>Spiralia</taxon>
        <taxon>Lophotrochozoa</taxon>
        <taxon>Brachiopoda</taxon>
        <taxon>Linguliformea</taxon>
        <taxon>Lingulata</taxon>
        <taxon>Lingulida</taxon>
        <taxon>Linguloidea</taxon>
        <taxon>Lingulidae</taxon>
        <taxon>Lingula</taxon>
    </lineage>
</organism>
<dbReference type="InterPro" id="IPR000834">
    <property type="entry name" value="Peptidase_M14"/>
</dbReference>
<evidence type="ECO:0000256" key="9">
    <source>
        <dbReference type="ARBA" id="ARBA00022801"/>
    </source>
</evidence>
<comment type="function">
    <text evidence="13">Involved in the digestion of the blood meal.</text>
</comment>
<dbReference type="GO" id="GO:0004181">
    <property type="term" value="F:metallocarboxypeptidase activity"/>
    <property type="evidence" value="ECO:0007669"/>
    <property type="project" value="InterPro"/>
</dbReference>
<evidence type="ECO:0000256" key="1">
    <source>
        <dbReference type="ARBA" id="ARBA00001947"/>
    </source>
</evidence>
<evidence type="ECO:0000256" key="13">
    <source>
        <dbReference type="ARBA" id="ARBA00057299"/>
    </source>
</evidence>
<dbReference type="Proteomes" id="UP000085678">
    <property type="component" value="Unplaced"/>
</dbReference>
<keyword evidence="9" id="KW-0378">Hydrolase</keyword>
<dbReference type="PANTHER" id="PTHR11705">
    <property type="entry name" value="PROTEASE FAMILY M14 CARBOXYPEPTIDASE A,B"/>
    <property type="match status" value="1"/>
</dbReference>
<evidence type="ECO:0000256" key="3">
    <source>
        <dbReference type="ARBA" id="ARBA00005988"/>
    </source>
</evidence>
<proteinExistence type="inferred from homology"/>
<dbReference type="GeneID" id="106159930"/>
<feature type="active site" description="Proton donor/acceptor" evidence="14">
    <location>
        <position position="419"/>
    </location>
</feature>
<dbReference type="OrthoDB" id="3626597at2759"/>
<name>A0A1S3I0Q2_LINAN</name>
<evidence type="ECO:0000313" key="18">
    <source>
        <dbReference type="RefSeq" id="XP_013391837.1"/>
    </source>
</evidence>
<keyword evidence="8 15" id="KW-0732">Signal</keyword>
<feature type="chain" id="PRO_5010284468" evidence="15">
    <location>
        <begin position="19"/>
        <end position="456"/>
    </location>
</feature>
<dbReference type="PROSITE" id="PS52035">
    <property type="entry name" value="PEPTIDASE_M14"/>
    <property type="match status" value="1"/>
</dbReference>
<dbReference type="FunFam" id="3.30.70.340:FF:000002">
    <property type="entry name" value="Carboxypeptidase A"/>
    <property type="match status" value="1"/>
</dbReference>